<dbReference type="PANTHER" id="PTHR12277:SF81">
    <property type="entry name" value="PROTEIN ABHD13"/>
    <property type="match status" value="1"/>
</dbReference>
<proteinExistence type="predicted"/>
<dbReference type="InterPro" id="IPR029058">
    <property type="entry name" value="AB_hydrolase_fold"/>
</dbReference>
<feature type="region of interest" description="Disordered" evidence="1">
    <location>
        <begin position="248"/>
        <end position="290"/>
    </location>
</feature>
<dbReference type="SUPFAM" id="SSF53474">
    <property type="entry name" value="alpha/beta-Hydrolases"/>
    <property type="match status" value="1"/>
</dbReference>
<accession>A0A0G4HGJ2</accession>
<reference evidence="3" key="1">
    <citation type="submission" date="2014-11" db="EMBL/GenBank/DDBJ databases">
        <authorList>
            <person name="Otto D Thomas"/>
            <person name="Naeem Raeece"/>
        </authorList>
    </citation>
    <scope>NUCLEOTIDE SEQUENCE</scope>
</reference>
<dbReference type="Pfam" id="PF00561">
    <property type="entry name" value="Abhydrolase_1"/>
    <property type="match status" value="1"/>
</dbReference>
<dbReference type="VEuPathDB" id="CryptoDB:Cvel_27372"/>
<feature type="compositionally biased region" description="Low complexity" evidence="1">
    <location>
        <begin position="253"/>
        <end position="266"/>
    </location>
</feature>
<sequence>MSVCLQYPEEDLPHLVWIDPKNVEKAPRDCPKVPMLVIPPPNRLHGSSHTVIYLHGNSCDIGNMAIELDYISRSLNATVIAPEYPGYGACQTPEYPRPPTGEAIDKHVELAYRFAVSPSKLANRPSDERSPAPPLETILSGLGQTPESVVLFGRSIGTGPACRLAAKLRCEEKTRIGGLVLHAPYTSIHDAVKDYSSAGLLFISNYWDVAADLKRLRDAQHTHPIESDQDRLLESALQREIEVQVHPLRDDLSSSAAKSASSATEGSEGGETEGQEEERNTRTRARVSASYALTGEPTPLLIVHGQDDEVIPIDHARKLCDIYLGPSTHEKCPPSCVAREPFLRDQRQDRAVKAAGALSFRCSELKLDPADLACPADPSLRPSALAISGRQMMVVQQAPIQPPPSFASCCTVTSNTRGGPGKLKALDSDEIFTDVRGPQVPSVGAGLGAAGSGGGAAGEGEGVAGSAPPACAPARAAPLLLPGEKEGEVQIKRPEILKIYKKKQLALLLPLTAKHNTYHWTYDVIKPLSIFLGFKTDNIDVYEAKGKGYRLVPITTTALSRSASVPKSRAVVDFAEGLWQHELEARKQQALEQAEKGGTARGSSVRTSV</sequence>
<dbReference type="InterPro" id="IPR000073">
    <property type="entry name" value="AB_hydrolase_1"/>
</dbReference>
<protein>
    <recommendedName>
        <fullName evidence="2">AB hydrolase-1 domain-containing protein</fullName>
    </recommendedName>
</protein>
<evidence type="ECO:0000313" key="3">
    <source>
        <dbReference type="EMBL" id="CEM43227.1"/>
    </source>
</evidence>
<dbReference type="EMBL" id="CDMZ01002635">
    <property type="protein sequence ID" value="CEM43227.1"/>
    <property type="molecule type" value="Genomic_DNA"/>
</dbReference>
<gene>
    <name evidence="3" type="ORF">Cvel_27372</name>
</gene>
<organism evidence="3">
    <name type="scientific">Chromera velia CCMP2878</name>
    <dbReference type="NCBI Taxonomy" id="1169474"/>
    <lineage>
        <taxon>Eukaryota</taxon>
        <taxon>Sar</taxon>
        <taxon>Alveolata</taxon>
        <taxon>Colpodellida</taxon>
        <taxon>Chromeraceae</taxon>
        <taxon>Chromera</taxon>
    </lineage>
</organism>
<dbReference type="AlphaFoldDB" id="A0A0G4HGJ2"/>
<name>A0A0G4HGJ2_9ALVE</name>
<evidence type="ECO:0000256" key="1">
    <source>
        <dbReference type="SAM" id="MobiDB-lite"/>
    </source>
</evidence>
<feature type="domain" description="AB hydrolase-1" evidence="2">
    <location>
        <begin position="51"/>
        <end position="321"/>
    </location>
</feature>
<dbReference type="PANTHER" id="PTHR12277">
    <property type="entry name" value="ALPHA/BETA HYDROLASE DOMAIN-CONTAINING PROTEIN"/>
    <property type="match status" value="1"/>
</dbReference>
<dbReference type="Gene3D" id="3.40.50.1820">
    <property type="entry name" value="alpha/beta hydrolase"/>
    <property type="match status" value="1"/>
</dbReference>
<evidence type="ECO:0000259" key="2">
    <source>
        <dbReference type="Pfam" id="PF00561"/>
    </source>
</evidence>